<keyword evidence="1" id="KW-0812">Transmembrane</keyword>
<reference evidence="3 5" key="1">
    <citation type="submission" date="2020-01" db="EMBL/GenBank/DDBJ databases">
        <authorList>
            <consortium name="DOE Joint Genome Institute"/>
            <person name="Haridas S."/>
            <person name="Albert R."/>
            <person name="Binder M."/>
            <person name="Bloem J."/>
            <person name="Labutti K."/>
            <person name="Salamov A."/>
            <person name="Andreopoulos B."/>
            <person name="Baker S.E."/>
            <person name="Barry K."/>
            <person name="Bills G."/>
            <person name="Bluhm B.H."/>
            <person name="Cannon C."/>
            <person name="Castanera R."/>
            <person name="Culley D.E."/>
            <person name="Daum C."/>
            <person name="Ezra D."/>
            <person name="Gonzalez J.B."/>
            <person name="Henrissat B."/>
            <person name="Kuo A."/>
            <person name="Liang C."/>
            <person name="Lipzen A."/>
            <person name="Lutzoni F."/>
            <person name="Magnuson J."/>
            <person name="Mondo S."/>
            <person name="Nolan M."/>
            <person name="Ohm R."/>
            <person name="Pangilinan J."/>
            <person name="Park H.-J."/>
            <person name="Ramirez L."/>
            <person name="Alfaro M."/>
            <person name="Sun H."/>
            <person name="Tritt A."/>
            <person name="Yoshinaga Y."/>
            <person name="Zwiers L.-H."/>
            <person name="Turgeon B.G."/>
            <person name="Goodwin S.B."/>
            <person name="Spatafora J.W."/>
            <person name="Crous P.W."/>
            <person name="Grigoriev I.V."/>
        </authorList>
    </citation>
    <scope>NUCLEOTIDE SEQUENCE</scope>
    <source>
        <strain evidence="3 5">CBS 781.70</strain>
    </source>
</reference>
<evidence type="ECO:0000313" key="4">
    <source>
        <dbReference type="Proteomes" id="UP000504638"/>
    </source>
</evidence>
<gene>
    <name evidence="3 5" type="ORF">P152DRAFT_475130</name>
</gene>
<dbReference type="AlphaFoldDB" id="A0A6G1FZD7"/>
<keyword evidence="1" id="KW-0472">Membrane</keyword>
<feature type="domain" description="DUF7704" evidence="2">
    <location>
        <begin position="2"/>
        <end position="144"/>
    </location>
</feature>
<dbReference type="GeneID" id="54421960"/>
<accession>A0A6G1FZD7</accession>
<evidence type="ECO:0000259" key="2">
    <source>
        <dbReference type="Pfam" id="PF24803"/>
    </source>
</evidence>
<reference evidence="5" key="2">
    <citation type="submission" date="2020-04" db="EMBL/GenBank/DDBJ databases">
        <authorList>
            <consortium name="NCBI Genome Project"/>
        </authorList>
    </citation>
    <scope>NUCLEOTIDE SEQUENCE</scope>
    <source>
        <strain evidence="5">CBS 781.70</strain>
    </source>
</reference>
<dbReference type="PANTHER" id="PTHR37019:SF2">
    <property type="entry name" value="EXPERA DOMAIN-CONTAINING PROTEIN"/>
    <property type="match status" value="1"/>
</dbReference>
<evidence type="ECO:0000313" key="5">
    <source>
        <dbReference type="RefSeq" id="XP_033532713.1"/>
    </source>
</evidence>
<dbReference type="RefSeq" id="XP_033532713.1">
    <property type="nucleotide sequence ID" value="XM_033681390.1"/>
</dbReference>
<organism evidence="3">
    <name type="scientific">Eremomyces bilateralis CBS 781.70</name>
    <dbReference type="NCBI Taxonomy" id="1392243"/>
    <lineage>
        <taxon>Eukaryota</taxon>
        <taxon>Fungi</taxon>
        <taxon>Dikarya</taxon>
        <taxon>Ascomycota</taxon>
        <taxon>Pezizomycotina</taxon>
        <taxon>Dothideomycetes</taxon>
        <taxon>Dothideomycetes incertae sedis</taxon>
        <taxon>Eremomycetales</taxon>
        <taxon>Eremomycetaceae</taxon>
        <taxon>Eremomyces</taxon>
    </lineage>
</organism>
<dbReference type="EMBL" id="ML975163">
    <property type="protein sequence ID" value="KAF1811082.1"/>
    <property type="molecule type" value="Genomic_DNA"/>
</dbReference>
<proteinExistence type="predicted"/>
<keyword evidence="1" id="KW-1133">Transmembrane helix</keyword>
<protein>
    <recommendedName>
        <fullName evidence="2">DUF7704 domain-containing protein</fullName>
    </recommendedName>
</protein>
<dbReference type="Pfam" id="PF24803">
    <property type="entry name" value="DUF7704"/>
    <property type="match status" value="1"/>
</dbReference>
<dbReference type="Proteomes" id="UP000504638">
    <property type="component" value="Unplaced"/>
</dbReference>
<evidence type="ECO:0000313" key="3">
    <source>
        <dbReference type="EMBL" id="KAF1811082.1"/>
    </source>
</evidence>
<feature type="transmembrane region" description="Helical" evidence="1">
    <location>
        <begin position="55"/>
        <end position="74"/>
    </location>
</feature>
<feature type="transmembrane region" description="Helical" evidence="1">
    <location>
        <begin position="86"/>
        <end position="106"/>
    </location>
</feature>
<dbReference type="OrthoDB" id="2937326at2759"/>
<dbReference type="PANTHER" id="PTHR37019">
    <property type="entry name" value="CHROMOSOME 1, WHOLE GENOME SHOTGUN SEQUENCE"/>
    <property type="match status" value="1"/>
</dbReference>
<name>A0A6G1FZD7_9PEZI</name>
<keyword evidence="4" id="KW-1185">Reference proteome</keyword>
<reference evidence="5" key="3">
    <citation type="submission" date="2025-04" db="UniProtKB">
        <authorList>
            <consortium name="RefSeq"/>
        </authorList>
    </citation>
    <scope>IDENTIFICATION</scope>
    <source>
        <strain evidence="5">CBS 781.70</strain>
    </source>
</reference>
<evidence type="ECO:0000256" key="1">
    <source>
        <dbReference type="SAM" id="Phobius"/>
    </source>
</evidence>
<sequence length="158" mass="17298">MASILPPIPRAIFTIFEPISLVAGWIAPFINMSYFVNSQLPFLNPHTPLPTEELLALQLCNLYGLLALVGLAVLHTTTEARVVHGYLVALWIADIGHIAICAWGFGLERTLDVGEWDALAWGNIGVTTSLCVARTLYLLGAFGPDRDSRKNLKRGKTN</sequence>
<dbReference type="InterPro" id="IPR056121">
    <property type="entry name" value="DUF7704"/>
</dbReference>
<feature type="transmembrane region" description="Helical" evidence="1">
    <location>
        <begin position="118"/>
        <end position="140"/>
    </location>
</feature>
<feature type="transmembrane region" description="Helical" evidence="1">
    <location>
        <begin position="12"/>
        <end position="35"/>
    </location>
</feature>